<gene>
    <name evidence="2" type="ORF">GSI_00144</name>
</gene>
<accession>A0A2G8SRQ6</accession>
<dbReference type="Proteomes" id="UP000230002">
    <property type="component" value="Unassembled WGS sequence"/>
</dbReference>
<dbReference type="AlphaFoldDB" id="A0A2G8SRQ6"/>
<evidence type="ECO:0000313" key="3">
    <source>
        <dbReference type="Proteomes" id="UP000230002"/>
    </source>
</evidence>
<evidence type="ECO:0000256" key="1">
    <source>
        <dbReference type="SAM" id="MobiDB-lite"/>
    </source>
</evidence>
<dbReference type="OrthoDB" id="2762075at2759"/>
<proteinExistence type="predicted"/>
<protein>
    <submittedName>
        <fullName evidence="2">Uncharacterized protein</fullName>
    </submittedName>
</protein>
<keyword evidence="3" id="KW-1185">Reference proteome</keyword>
<feature type="compositionally biased region" description="Basic and acidic residues" evidence="1">
    <location>
        <begin position="57"/>
        <end position="73"/>
    </location>
</feature>
<evidence type="ECO:0000313" key="2">
    <source>
        <dbReference type="EMBL" id="PIL36455.1"/>
    </source>
</evidence>
<sequence length="208" mass="22064">MSCTTASVLRKSGATAVLRPGAEARTPFGTPFFTLVMNPETDTGTFVKRPPTRGCGRRSELGRSFNESETRSADDDDDNIDAVVEAPTSGRAIGGGFVVGGAGYPSYFVPDVDGPGGTGSEVTAASIDGDNEEYDDCLWPDTYSIASDSDIDYILDGFVVIDMADATGSVFWNHRRRLREAGGLRASGRASFGGFVLRAARRISGQAW</sequence>
<feature type="region of interest" description="Disordered" evidence="1">
    <location>
        <begin position="43"/>
        <end position="77"/>
    </location>
</feature>
<organism evidence="2 3">
    <name type="scientific">Ganoderma sinense ZZ0214-1</name>
    <dbReference type="NCBI Taxonomy" id="1077348"/>
    <lineage>
        <taxon>Eukaryota</taxon>
        <taxon>Fungi</taxon>
        <taxon>Dikarya</taxon>
        <taxon>Basidiomycota</taxon>
        <taxon>Agaricomycotina</taxon>
        <taxon>Agaricomycetes</taxon>
        <taxon>Polyporales</taxon>
        <taxon>Polyporaceae</taxon>
        <taxon>Ganoderma</taxon>
    </lineage>
</organism>
<name>A0A2G8SRQ6_9APHY</name>
<reference evidence="2 3" key="1">
    <citation type="journal article" date="2015" name="Sci. Rep.">
        <title>Chromosome-level genome map provides insights into diverse defense mechanisms in the medicinal fungus Ganoderma sinense.</title>
        <authorList>
            <person name="Zhu Y."/>
            <person name="Xu J."/>
            <person name="Sun C."/>
            <person name="Zhou S."/>
            <person name="Xu H."/>
            <person name="Nelson D.R."/>
            <person name="Qian J."/>
            <person name="Song J."/>
            <person name="Luo H."/>
            <person name="Xiang L."/>
            <person name="Li Y."/>
            <person name="Xu Z."/>
            <person name="Ji A."/>
            <person name="Wang L."/>
            <person name="Lu S."/>
            <person name="Hayward A."/>
            <person name="Sun W."/>
            <person name="Li X."/>
            <person name="Schwartz D.C."/>
            <person name="Wang Y."/>
            <person name="Chen S."/>
        </authorList>
    </citation>
    <scope>NUCLEOTIDE SEQUENCE [LARGE SCALE GENOMIC DNA]</scope>
    <source>
        <strain evidence="2 3">ZZ0214-1</strain>
    </source>
</reference>
<comment type="caution">
    <text evidence="2">The sequence shown here is derived from an EMBL/GenBank/DDBJ whole genome shotgun (WGS) entry which is preliminary data.</text>
</comment>
<dbReference type="EMBL" id="AYKW01000001">
    <property type="protein sequence ID" value="PIL36455.1"/>
    <property type="molecule type" value="Genomic_DNA"/>
</dbReference>